<sequence>MAVAATLSRALPTPAGQSGRWRPGYSLRLLSVLRGGSTFAAAADEARANSSGRVAAAPYRVKKVNTKITLNKQTLASLDQQQMATAKGGFTYSLSLGIACRYSEQVEQATTGAVKIDHASECILS</sequence>
<dbReference type="AlphaFoldDB" id="A0A4V1ZB17"/>
<evidence type="ECO:0000313" key="1">
    <source>
        <dbReference type="EMBL" id="RYU81902.1"/>
    </source>
</evidence>
<dbReference type="NCBIfam" id="TIGR04149">
    <property type="entry name" value="GG_sam_targ_CFB"/>
    <property type="match status" value="1"/>
</dbReference>
<gene>
    <name evidence="1" type="ORF">EWM57_05835</name>
</gene>
<name>A0A4V1ZB17_9BACT</name>
<keyword evidence="2" id="KW-1185">Reference proteome</keyword>
<proteinExistence type="predicted"/>
<dbReference type="NCBIfam" id="NF038153">
    <property type="entry name" value="lant_leader_L1a"/>
    <property type="match status" value="1"/>
</dbReference>
<evidence type="ECO:0000313" key="2">
    <source>
        <dbReference type="Proteomes" id="UP000294155"/>
    </source>
</evidence>
<dbReference type="InterPro" id="IPR026408">
    <property type="entry name" value="GG_sam_targ_CFB"/>
</dbReference>
<dbReference type="OrthoDB" id="686977at2"/>
<protein>
    <submittedName>
        <fullName evidence="1">RSAM-modified peptide</fullName>
    </submittedName>
</protein>
<dbReference type="Proteomes" id="UP000294155">
    <property type="component" value="Unassembled WGS sequence"/>
</dbReference>
<comment type="caution">
    <text evidence="1">The sequence shown here is derived from an EMBL/GenBank/DDBJ whole genome shotgun (WGS) entry which is preliminary data.</text>
</comment>
<accession>A0A4V1ZB17</accession>
<dbReference type="EMBL" id="SEWE01000008">
    <property type="protein sequence ID" value="RYU81902.1"/>
    <property type="molecule type" value="Genomic_DNA"/>
</dbReference>
<organism evidence="1 2">
    <name type="scientific">Hymenobacter persicinus</name>
    <dbReference type="NCBI Taxonomy" id="2025506"/>
    <lineage>
        <taxon>Bacteria</taxon>
        <taxon>Pseudomonadati</taxon>
        <taxon>Bacteroidota</taxon>
        <taxon>Cytophagia</taxon>
        <taxon>Cytophagales</taxon>
        <taxon>Hymenobacteraceae</taxon>
        <taxon>Hymenobacter</taxon>
    </lineage>
</organism>
<reference evidence="1 2" key="1">
    <citation type="submission" date="2019-02" db="EMBL/GenBank/DDBJ databases">
        <title>Bacterial novel species isolated from soil.</title>
        <authorList>
            <person name="Jung H.-Y."/>
        </authorList>
    </citation>
    <scope>NUCLEOTIDE SEQUENCE [LARGE SCALE GENOMIC DNA]</scope>
    <source>
        <strain evidence="1 2">1-3-3-3</strain>
    </source>
</reference>
<dbReference type="InterPro" id="IPR058238">
    <property type="entry name" value="Lant_leader_dom"/>
</dbReference>